<keyword evidence="2 3" id="KW-0472">Membrane</keyword>
<evidence type="ECO:0000313" key="6">
    <source>
        <dbReference type="Proteomes" id="UP001341444"/>
    </source>
</evidence>
<gene>
    <name evidence="5" type="ORF">P4T90_00810</name>
</gene>
<keyword evidence="5" id="KW-0378">Hydrolase</keyword>
<dbReference type="Gene3D" id="3.40.710.10">
    <property type="entry name" value="DD-peptidase/beta-lactamase superfamily"/>
    <property type="match status" value="2"/>
</dbReference>
<comment type="subcellular location">
    <subcellularLocation>
        <location evidence="1">Membrane</location>
    </subcellularLocation>
</comment>
<keyword evidence="3" id="KW-1133">Transmembrane helix</keyword>
<accession>A0ABU6MAC5</accession>
<organism evidence="5 6">
    <name type="scientific">Heyndrickxia acidicola</name>
    <dbReference type="NCBI Taxonomy" id="209389"/>
    <lineage>
        <taxon>Bacteria</taxon>
        <taxon>Bacillati</taxon>
        <taxon>Bacillota</taxon>
        <taxon>Bacilli</taxon>
        <taxon>Bacillales</taxon>
        <taxon>Bacillaceae</taxon>
        <taxon>Heyndrickxia</taxon>
    </lineage>
</organism>
<keyword evidence="3" id="KW-0812">Transmembrane</keyword>
<reference evidence="5 6" key="1">
    <citation type="submission" date="2023-03" db="EMBL/GenBank/DDBJ databases">
        <title>Bacillus Genome Sequencing.</title>
        <authorList>
            <person name="Dunlap C."/>
        </authorList>
    </citation>
    <scope>NUCLEOTIDE SEQUENCE [LARGE SCALE GENOMIC DNA]</scope>
    <source>
        <strain evidence="5 6">B-23453</strain>
    </source>
</reference>
<evidence type="ECO:0000256" key="2">
    <source>
        <dbReference type="ARBA" id="ARBA00023136"/>
    </source>
</evidence>
<comment type="caution">
    <text evidence="5">The sequence shown here is derived from an EMBL/GenBank/DDBJ whole genome shotgun (WGS) entry which is preliminary data.</text>
</comment>
<name>A0ABU6MAC5_9BACI</name>
<evidence type="ECO:0000259" key="4">
    <source>
        <dbReference type="Pfam" id="PF00144"/>
    </source>
</evidence>
<evidence type="ECO:0000256" key="1">
    <source>
        <dbReference type="ARBA" id="ARBA00004370"/>
    </source>
</evidence>
<dbReference type="SUPFAM" id="SSF56601">
    <property type="entry name" value="beta-lactamase/transpeptidase-like"/>
    <property type="match status" value="2"/>
</dbReference>
<dbReference type="PANTHER" id="PTHR46825:SF11">
    <property type="entry name" value="PENICILLIN-BINDING PROTEIN 4"/>
    <property type="match status" value="1"/>
</dbReference>
<keyword evidence="6" id="KW-1185">Reference proteome</keyword>
<dbReference type="InterPro" id="IPR012338">
    <property type="entry name" value="Beta-lactam/transpept-like"/>
</dbReference>
<dbReference type="GO" id="GO:0016787">
    <property type="term" value="F:hydrolase activity"/>
    <property type="evidence" value="ECO:0007669"/>
    <property type="project" value="UniProtKB-KW"/>
</dbReference>
<dbReference type="RefSeq" id="WP_328005975.1">
    <property type="nucleotide sequence ID" value="NZ_JARMAB010000002.1"/>
</dbReference>
<evidence type="ECO:0000313" key="5">
    <source>
        <dbReference type="EMBL" id="MED1201626.1"/>
    </source>
</evidence>
<protein>
    <submittedName>
        <fullName evidence="5">Serine hydrolase</fullName>
    </submittedName>
</protein>
<dbReference type="PANTHER" id="PTHR46825">
    <property type="entry name" value="D-ALANYL-D-ALANINE-CARBOXYPEPTIDASE/ENDOPEPTIDASE AMPH"/>
    <property type="match status" value="1"/>
</dbReference>
<proteinExistence type="predicted"/>
<feature type="transmembrane region" description="Helical" evidence="3">
    <location>
        <begin position="14"/>
        <end position="36"/>
    </location>
</feature>
<sequence length="722" mass="81353">MNKKQPQHTPKKRLSPLFTISFIMLAIAAVFIYKLFNPNFLSNTHSAEADAHNGSVSLRKVGTTNWLDQYLKQSGFKGTALIVKDGKVLLNNGYGYANRNNKINNTVNSKYLIGSITKIFTSTAFMQLEEKGVVHLNDPVSKYIPSFPHGHEITLYNLLTHTSGIPVRVETKAKLTPEQLIREIEKNSKTLAFQPGTNWLYNDANYCVLGYIIEKETKEPLSKYIQKHIFKPAGMTGAGFGASFYKNVYHSIGYKPSNNGNIYAASHPSFSQLLGCGDIYMTTEDMYKFDRALMEGKLMSAKNRQIVFKPFLHYYGMGWYQTSKGVYSHGVLAGFDTLNSMAPKKKEYVILMSNFYSRSIDTRKMKDDIYTYLDQVPNVSKQASVKTLAMSDQFTPTQVDSRLEQYLKTSGFSGTALIMKNGKSLINQGFGLQNRNEYIPNSVNTQYFIGSITKSFVSTAFMQLEEKGLVKVNDPVSKYIPSFPFGKKITIDDLLTHSSGIPLRDETSVNMTPNQLVKAIEKNTKHLMFKPGTGWFYNDVNYALVGYIVEKVSGQPLHQYIQEHIFNPANMTGAGFGDSFYQSPDHSVGYKQNSKGIWKKPGLPSFTQFYGCGDIYVTAEDMMKFDEAMKDGKLVSSKSRAMIFTPKFNSYGMGWYVTDQFVFSHGVVPGWNGINSYSPKNDEYVILLSNYQNAMNIKQIKDDIYTLLSEEKQTPANEVKGS</sequence>
<dbReference type="InterPro" id="IPR050491">
    <property type="entry name" value="AmpC-like"/>
</dbReference>
<evidence type="ECO:0000256" key="3">
    <source>
        <dbReference type="SAM" id="Phobius"/>
    </source>
</evidence>
<feature type="domain" description="Beta-lactamase-related" evidence="4">
    <location>
        <begin position="400"/>
        <end position="693"/>
    </location>
</feature>
<feature type="domain" description="Beta-lactamase-related" evidence="4">
    <location>
        <begin position="65"/>
        <end position="355"/>
    </location>
</feature>
<dbReference type="InterPro" id="IPR001466">
    <property type="entry name" value="Beta-lactam-related"/>
</dbReference>
<dbReference type="EMBL" id="JARMAB010000002">
    <property type="protein sequence ID" value="MED1201626.1"/>
    <property type="molecule type" value="Genomic_DNA"/>
</dbReference>
<dbReference type="Proteomes" id="UP001341444">
    <property type="component" value="Unassembled WGS sequence"/>
</dbReference>
<dbReference type="Pfam" id="PF00144">
    <property type="entry name" value="Beta-lactamase"/>
    <property type="match status" value="2"/>
</dbReference>